<protein>
    <submittedName>
        <fullName evidence="2">Uncharacterized protein</fullName>
    </submittedName>
</protein>
<feature type="region of interest" description="Disordered" evidence="1">
    <location>
        <begin position="34"/>
        <end position="61"/>
    </location>
</feature>
<keyword evidence="3" id="KW-1185">Reference proteome</keyword>
<feature type="compositionally biased region" description="Acidic residues" evidence="1">
    <location>
        <begin position="52"/>
        <end position="61"/>
    </location>
</feature>
<evidence type="ECO:0000256" key="1">
    <source>
        <dbReference type="SAM" id="MobiDB-lite"/>
    </source>
</evidence>
<sequence>MERRGHSSFVYVFLLNEISSNGKPSHIVKLCFSPSSGDDPPPYVSISSRPMEEEDNPALQY</sequence>
<name>A0A5B7H1S3_PORTR</name>
<gene>
    <name evidence="2" type="ORF">E2C01_057222</name>
</gene>
<evidence type="ECO:0000313" key="3">
    <source>
        <dbReference type="Proteomes" id="UP000324222"/>
    </source>
</evidence>
<dbReference type="AlphaFoldDB" id="A0A5B7H1S3"/>
<dbReference type="EMBL" id="VSRR010020435">
    <property type="protein sequence ID" value="MPC63128.1"/>
    <property type="molecule type" value="Genomic_DNA"/>
</dbReference>
<dbReference type="Proteomes" id="UP000324222">
    <property type="component" value="Unassembled WGS sequence"/>
</dbReference>
<proteinExistence type="predicted"/>
<organism evidence="2 3">
    <name type="scientific">Portunus trituberculatus</name>
    <name type="common">Swimming crab</name>
    <name type="synonym">Neptunus trituberculatus</name>
    <dbReference type="NCBI Taxonomy" id="210409"/>
    <lineage>
        <taxon>Eukaryota</taxon>
        <taxon>Metazoa</taxon>
        <taxon>Ecdysozoa</taxon>
        <taxon>Arthropoda</taxon>
        <taxon>Crustacea</taxon>
        <taxon>Multicrustacea</taxon>
        <taxon>Malacostraca</taxon>
        <taxon>Eumalacostraca</taxon>
        <taxon>Eucarida</taxon>
        <taxon>Decapoda</taxon>
        <taxon>Pleocyemata</taxon>
        <taxon>Brachyura</taxon>
        <taxon>Eubrachyura</taxon>
        <taxon>Portunoidea</taxon>
        <taxon>Portunidae</taxon>
        <taxon>Portuninae</taxon>
        <taxon>Portunus</taxon>
    </lineage>
</organism>
<evidence type="ECO:0000313" key="2">
    <source>
        <dbReference type="EMBL" id="MPC63128.1"/>
    </source>
</evidence>
<comment type="caution">
    <text evidence="2">The sequence shown here is derived from an EMBL/GenBank/DDBJ whole genome shotgun (WGS) entry which is preliminary data.</text>
</comment>
<reference evidence="2 3" key="1">
    <citation type="submission" date="2019-05" db="EMBL/GenBank/DDBJ databases">
        <title>Another draft genome of Portunus trituberculatus and its Hox gene families provides insights of decapod evolution.</title>
        <authorList>
            <person name="Jeong J.-H."/>
            <person name="Song I."/>
            <person name="Kim S."/>
            <person name="Choi T."/>
            <person name="Kim D."/>
            <person name="Ryu S."/>
            <person name="Kim W."/>
        </authorList>
    </citation>
    <scope>NUCLEOTIDE SEQUENCE [LARGE SCALE GENOMIC DNA]</scope>
    <source>
        <tissue evidence="2">Muscle</tissue>
    </source>
</reference>
<accession>A0A5B7H1S3</accession>